<evidence type="ECO:0000313" key="7">
    <source>
        <dbReference type="EMBL" id="MPN37211.1"/>
    </source>
</evidence>
<comment type="subcellular location">
    <subcellularLocation>
        <location evidence="1">Membrane</location>
        <topology evidence="1">Multi-pass membrane protein</topology>
    </subcellularLocation>
</comment>
<accession>A0A645HDX4</accession>
<keyword evidence="2 5" id="KW-0812">Transmembrane</keyword>
<evidence type="ECO:0000256" key="1">
    <source>
        <dbReference type="ARBA" id="ARBA00004141"/>
    </source>
</evidence>
<evidence type="ECO:0000256" key="2">
    <source>
        <dbReference type="ARBA" id="ARBA00022692"/>
    </source>
</evidence>
<keyword evidence="4 5" id="KW-0472">Membrane</keyword>
<name>A0A645HDX4_9ZZZZ</name>
<reference evidence="7" key="1">
    <citation type="submission" date="2019-08" db="EMBL/GenBank/DDBJ databases">
        <authorList>
            <person name="Kucharzyk K."/>
            <person name="Murdoch R.W."/>
            <person name="Higgins S."/>
            <person name="Loffler F."/>
        </authorList>
    </citation>
    <scope>NUCLEOTIDE SEQUENCE</scope>
</reference>
<feature type="transmembrane region" description="Helical" evidence="5">
    <location>
        <begin position="93"/>
        <end position="114"/>
    </location>
</feature>
<feature type="transmembrane region" description="Helical" evidence="5">
    <location>
        <begin position="126"/>
        <end position="151"/>
    </location>
</feature>
<keyword evidence="3 5" id="KW-1133">Transmembrane helix</keyword>
<evidence type="ECO:0000256" key="3">
    <source>
        <dbReference type="ARBA" id="ARBA00022989"/>
    </source>
</evidence>
<dbReference type="InterPro" id="IPR020846">
    <property type="entry name" value="MFS_dom"/>
</dbReference>
<comment type="caution">
    <text evidence="7">The sequence shown here is derived from an EMBL/GenBank/DDBJ whole genome shotgun (WGS) entry which is preliminary data.</text>
</comment>
<feature type="transmembrane region" description="Helical" evidence="5">
    <location>
        <begin position="37"/>
        <end position="56"/>
    </location>
</feature>
<organism evidence="7">
    <name type="scientific">bioreactor metagenome</name>
    <dbReference type="NCBI Taxonomy" id="1076179"/>
    <lineage>
        <taxon>unclassified sequences</taxon>
        <taxon>metagenomes</taxon>
        <taxon>ecological metagenomes</taxon>
    </lineage>
</organism>
<dbReference type="InterPro" id="IPR011701">
    <property type="entry name" value="MFS"/>
</dbReference>
<dbReference type="PANTHER" id="PTHR23508">
    <property type="entry name" value="CARBOXYLIC ACID TRANSPORTER PROTEIN HOMOLOG"/>
    <property type="match status" value="1"/>
</dbReference>
<dbReference type="SUPFAM" id="SSF103473">
    <property type="entry name" value="MFS general substrate transporter"/>
    <property type="match status" value="1"/>
</dbReference>
<protein>
    <submittedName>
        <fullName evidence="7">Gentisate transporter</fullName>
    </submittedName>
</protein>
<dbReference type="PROSITE" id="PS50850">
    <property type="entry name" value="MFS"/>
    <property type="match status" value="1"/>
</dbReference>
<dbReference type="AlphaFoldDB" id="A0A645HDX4"/>
<sequence>MSFSGLLLTYGLNTWLPVIMGGHLQGAGMGADAAKQYGLVFLLLLNGGAVVGGLIASRVADKAGPQRVIITTFVLAALALTLMTFGFPVALLLAFIAVAGVGVLGTQVLIYGFTSNYYSTRVRAAGVAWCSGFGRLGGIFGPLIGGWLAAAGVAGETAFYVFAGVALFGGLMTVLVPRPRKGLSDDEQRAVDERARHVVTD</sequence>
<feature type="transmembrane region" description="Helical" evidence="5">
    <location>
        <begin position="68"/>
        <end position="87"/>
    </location>
</feature>
<dbReference type="GO" id="GO:0005886">
    <property type="term" value="C:plasma membrane"/>
    <property type="evidence" value="ECO:0007669"/>
    <property type="project" value="TreeGrafter"/>
</dbReference>
<gene>
    <name evidence="7" type="primary">genK_3</name>
    <name evidence="7" type="ORF">SDC9_184727</name>
</gene>
<dbReference type="InterPro" id="IPR036259">
    <property type="entry name" value="MFS_trans_sf"/>
</dbReference>
<evidence type="ECO:0000256" key="4">
    <source>
        <dbReference type="ARBA" id="ARBA00023136"/>
    </source>
</evidence>
<dbReference type="PANTHER" id="PTHR23508:SF10">
    <property type="entry name" value="CARBOXYLIC ACID TRANSPORTER PROTEIN HOMOLOG"/>
    <property type="match status" value="1"/>
</dbReference>
<evidence type="ECO:0000259" key="6">
    <source>
        <dbReference type="PROSITE" id="PS50850"/>
    </source>
</evidence>
<dbReference type="Gene3D" id="1.20.1250.20">
    <property type="entry name" value="MFS general substrate transporter like domains"/>
    <property type="match status" value="1"/>
</dbReference>
<feature type="domain" description="Major facilitator superfamily (MFS) profile" evidence="6">
    <location>
        <begin position="1"/>
        <end position="181"/>
    </location>
</feature>
<feature type="transmembrane region" description="Helical" evidence="5">
    <location>
        <begin position="157"/>
        <end position="176"/>
    </location>
</feature>
<proteinExistence type="predicted"/>
<dbReference type="GO" id="GO:0046943">
    <property type="term" value="F:carboxylic acid transmembrane transporter activity"/>
    <property type="evidence" value="ECO:0007669"/>
    <property type="project" value="TreeGrafter"/>
</dbReference>
<dbReference type="EMBL" id="VSSQ01091729">
    <property type="protein sequence ID" value="MPN37211.1"/>
    <property type="molecule type" value="Genomic_DNA"/>
</dbReference>
<dbReference type="Pfam" id="PF07690">
    <property type="entry name" value="MFS_1"/>
    <property type="match status" value="1"/>
</dbReference>
<evidence type="ECO:0000256" key="5">
    <source>
        <dbReference type="SAM" id="Phobius"/>
    </source>
</evidence>